<evidence type="ECO:0000313" key="1">
    <source>
        <dbReference type="EMBL" id="QJW96394.1"/>
    </source>
</evidence>
<sequence>MAHEAVGVDRGRPSSVRTMPATPTLLYAHWKTATYWWR</sequence>
<accession>A0A6M5YSJ4</accession>
<name>A0A6M5YSJ4_9BACT</name>
<gene>
    <name evidence="1" type="ORF">FTUN_3951</name>
</gene>
<organism evidence="1 2">
    <name type="scientific">Frigoriglobus tundricola</name>
    <dbReference type="NCBI Taxonomy" id="2774151"/>
    <lineage>
        <taxon>Bacteria</taxon>
        <taxon>Pseudomonadati</taxon>
        <taxon>Planctomycetota</taxon>
        <taxon>Planctomycetia</taxon>
        <taxon>Gemmatales</taxon>
        <taxon>Gemmataceae</taxon>
        <taxon>Frigoriglobus</taxon>
    </lineage>
</organism>
<keyword evidence="2" id="KW-1185">Reference proteome</keyword>
<dbReference type="Proteomes" id="UP000503447">
    <property type="component" value="Chromosome"/>
</dbReference>
<proteinExistence type="predicted"/>
<protein>
    <submittedName>
        <fullName evidence="1">Uncharacterized protein</fullName>
    </submittedName>
</protein>
<dbReference type="EMBL" id="CP053452">
    <property type="protein sequence ID" value="QJW96394.1"/>
    <property type="molecule type" value="Genomic_DNA"/>
</dbReference>
<dbReference type="AlphaFoldDB" id="A0A6M5YSJ4"/>
<dbReference type="KEGG" id="ftj:FTUN_3951"/>
<reference evidence="2" key="1">
    <citation type="submission" date="2020-05" db="EMBL/GenBank/DDBJ databases">
        <title>Frigoriglobus tundricola gen. nov., sp. nov., a psychrotolerant cellulolytic planctomycete of the family Gemmataceae with two divergent copies of 16S rRNA gene.</title>
        <authorList>
            <person name="Kulichevskaya I.S."/>
            <person name="Ivanova A.A."/>
            <person name="Naumoff D.G."/>
            <person name="Beletsky A.V."/>
            <person name="Rijpstra W.I.C."/>
            <person name="Sinninghe Damste J.S."/>
            <person name="Mardanov A.V."/>
            <person name="Ravin N.V."/>
            <person name="Dedysh S.N."/>
        </authorList>
    </citation>
    <scope>NUCLEOTIDE SEQUENCE [LARGE SCALE GENOMIC DNA]</scope>
    <source>
        <strain evidence="2">PL17</strain>
    </source>
</reference>
<evidence type="ECO:0000313" key="2">
    <source>
        <dbReference type="Proteomes" id="UP000503447"/>
    </source>
</evidence>